<proteinExistence type="predicted"/>
<name>A0A1D3D7C9_9EIME</name>
<protein>
    <recommendedName>
        <fullName evidence="5">Transmembrane protein</fullName>
    </recommendedName>
</protein>
<sequence length="129" mass="14007">MVQEGDWVQADPPQGTDIANTRKDSWEGADAPDAETKVFVETSHMLDKGSSWLPYIIASFFLSFIVPPIGCAAFCLSLSAPAGSRRAVWGERALGVGSLLSFIYTLLLSMLLSEYYFIPKSGATLGYGY</sequence>
<evidence type="ECO:0000256" key="2">
    <source>
        <dbReference type="SAM" id="Phobius"/>
    </source>
</evidence>
<gene>
    <name evidence="3" type="ORF">cyc_05791</name>
</gene>
<reference evidence="3 4" key="1">
    <citation type="journal article" date="2016" name="BMC Genomics">
        <title>Comparative genomics reveals Cyclospora cayetanensis possesses coccidia-like metabolism and invasion components but unique surface antigens.</title>
        <authorList>
            <person name="Liu S."/>
            <person name="Wang L."/>
            <person name="Zheng H."/>
            <person name="Xu Z."/>
            <person name="Roellig D.M."/>
            <person name="Li N."/>
            <person name="Frace M.A."/>
            <person name="Tang K."/>
            <person name="Arrowood M.J."/>
            <person name="Moss D.M."/>
            <person name="Zhang L."/>
            <person name="Feng Y."/>
            <person name="Xiao L."/>
        </authorList>
    </citation>
    <scope>NUCLEOTIDE SEQUENCE [LARGE SCALE GENOMIC DNA]</scope>
    <source>
        <strain evidence="3 4">CHN_HEN01</strain>
    </source>
</reference>
<evidence type="ECO:0000256" key="1">
    <source>
        <dbReference type="SAM" id="MobiDB-lite"/>
    </source>
</evidence>
<feature type="transmembrane region" description="Helical" evidence="2">
    <location>
        <begin position="99"/>
        <end position="118"/>
    </location>
</feature>
<evidence type="ECO:0000313" key="3">
    <source>
        <dbReference type="EMBL" id="OEH79347.1"/>
    </source>
</evidence>
<keyword evidence="2" id="KW-1133">Transmembrane helix</keyword>
<keyword evidence="4" id="KW-1185">Reference proteome</keyword>
<dbReference type="AlphaFoldDB" id="A0A1D3D7C9"/>
<feature type="region of interest" description="Disordered" evidence="1">
    <location>
        <begin position="1"/>
        <end position="30"/>
    </location>
</feature>
<keyword evidence="2" id="KW-0812">Transmembrane</keyword>
<accession>A0A1D3D7C9</accession>
<organism evidence="3 4">
    <name type="scientific">Cyclospora cayetanensis</name>
    <dbReference type="NCBI Taxonomy" id="88456"/>
    <lineage>
        <taxon>Eukaryota</taxon>
        <taxon>Sar</taxon>
        <taxon>Alveolata</taxon>
        <taxon>Apicomplexa</taxon>
        <taxon>Conoidasida</taxon>
        <taxon>Coccidia</taxon>
        <taxon>Eucoccidiorida</taxon>
        <taxon>Eimeriorina</taxon>
        <taxon>Eimeriidae</taxon>
        <taxon>Cyclospora</taxon>
    </lineage>
</organism>
<dbReference type="EMBL" id="JROU02000418">
    <property type="protein sequence ID" value="OEH79347.1"/>
    <property type="molecule type" value="Genomic_DNA"/>
</dbReference>
<feature type="transmembrane region" description="Helical" evidence="2">
    <location>
        <begin position="52"/>
        <end position="78"/>
    </location>
</feature>
<dbReference type="Proteomes" id="UP000095192">
    <property type="component" value="Unassembled WGS sequence"/>
</dbReference>
<keyword evidence="2" id="KW-0472">Membrane</keyword>
<dbReference type="InParanoid" id="A0A1D3D7C9"/>
<evidence type="ECO:0008006" key="5">
    <source>
        <dbReference type="Google" id="ProtNLM"/>
    </source>
</evidence>
<evidence type="ECO:0000313" key="4">
    <source>
        <dbReference type="Proteomes" id="UP000095192"/>
    </source>
</evidence>
<comment type="caution">
    <text evidence="3">The sequence shown here is derived from an EMBL/GenBank/DDBJ whole genome shotgun (WGS) entry which is preliminary data.</text>
</comment>
<dbReference type="VEuPathDB" id="ToxoDB:cyc_05791"/>